<dbReference type="Proteomes" id="UP001597373">
    <property type="component" value="Unassembled WGS sequence"/>
</dbReference>
<accession>A0ABW5DDS0</accession>
<dbReference type="EMBL" id="JBHUIR010000001">
    <property type="protein sequence ID" value="MFD2258166.1"/>
    <property type="molecule type" value="Genomic_DNA"/>
</dbReference>
<evidence type="ECO:0000313" key="1">
    <source>
        <dbReference type="EMBL" id="MFD2258166.1"/>
    </source>
</evidence>
<dbReference type="SUPFAM" id="SSF53756">
    <property type="entry name" value="UDP-Glycosyltransferase/glycogen phosphorylase"/>
    <property type="match status" value="1"/>
</dbReference>
<sequence length="397" mass="45316">MNKTPQTSEDLPVRIAFLNIDMGRERTGVENSSLRRATLFTRALGLPPAILTSKYNPFLREAETELRQAGSVPREVPLHNMYDDFQDAGSFDPSRHDAAALVRPDQYPELNWVAVAVAPDHRVLDSDGTLVMYVVRDRTTRQLSYVNHFRDRRKWRRDVYDCRGFLSRIQFLAGPGSEVTQELYLRPDGTTAIIKTFRESGGKRELDLIQLVARNGQLIRTFPREADLIEYWLSCYIARDDARHVFIVDKNRVFYEPAIRLKERQADPSRVKVVPVIHAIHTTSHTQTVTGRLNSNYTAILNDLSRPDALVTLTQAQREDILSRFGNAPVLAIGHSYDSSVPRGDFSARDRCKVVYLARYSPEKRHDLAIRAFRKVVDRVPQATLHCYGLGTPPARF</sequence>
<keyword evidence="2" id="KW-1185">Reference proteome</keyword>
<organism evidence="1 2">
    <name type="scientific">Chelativorans composti</name>
    <dbReference type="NCBI Taxonomy" id="768533"/>
    <lineage>
        <taxon>Bacteria</taxon>
        <taxon>Pseudomonadati</taxon>
        <taxon>Pseudomonadota</taxon>
        <taxon>Alphaproteobacteria</taxon>
        <taxon>Hyphomicrobiales</taxon>
        <taxon>Phyllobacteriaceae</taxon>
        <taxon>Chelativorans</taxon>
    </lineage>
</organism>
<name>A0ABW5DDS0_9HYPH</name>
<dbReference type="RefSeq" id="WP_345097584.1">
    <property type="nucleotide sequence ID" value="NZ_BAABGS010000002.1"/>
</dbReference>
<reference evidence="2" key="1">
    <citation type="journal article" date="2019" name="Int. J. Syst. Evol. Microbiol.">
        <title>The Global Catalogue of Microorganisms (GCM) 10K type strain sequencing project: providing services to taxonomists for standard genome sequencing and annotation.</title>
        <authorList>
            <consortium name="The Broad Institute Genomics Platform"/>
            <consortium name="The Broad Institute Genome Sequencing Center for Infectious Disease"/>
            <person name="Wu L."/>
            <person name="Ma J."/>
        </authorList>
    </citation>
    <scope>NUCLEOTIDE SEQUENCE [LARGE SCALE GENOMIC DNA]</scope>
    <source>
        <strain evidence="2">KCTC 23707</strain>
    </source>
</reference>
<dbReference type="Gene3D" id="3.40.50.2000">
    <property type="entry name" value="Glycogen Phosphorylase B"/>
    <property type="match status" value="3"/>
</dbReference>
<protein>
    <submittedName>
        <fullName evidence="1">Uncharacterized protein</fullName>
    </submittedName>
</protein>
<proteinExistence type="predicted"/>
<gene>
    <name evidence="1" type="ORF">ACFSMZ_00085</name>
</gene>
<evidence type="ECO:0000313" key="2">
    <source>
        <dbReference type="Proteomes" id="UP001597373"/>
    </source>
</evidence>
<comment type="caution">
    <text evidence="1">The sequence shown here is derived from an EMBL/GenBank/DDBJ whole genome shotgun (WGS) entry which is preliminary data.</text>
</comment>